<dbReference type="GO" id="GO:0016020">
    <property type="term" value="C:membrane"/>
    <property type="evidence" value="ECO:0007669"/>
    <property type="project" value="UniProtKB-SubCell"/>
</dbReference>
<dbReference type="RefSeq" id="WP_179268186.1">
    <property type="nucleotide sequence ID" value="NZ_CP058579.1"/>
</dbReference>
<keyword evidence="3 5" id="KW-1133">Transmembrane helix</keyword>
<keyword evidence="8" id="KW-1185">Reference proteome</keyword>
<organism evidence="7 8">
    <name type="scientific">Halorarum salinum</name>
    <dbReference type="NCBI Taxonomy" id="2743089"/>
    <lineage>
        <taxon>Archaea</taxon>
        <taxon>Methanobacteriati</taxon>
        <taxon>Methanobacteriota</taxon>
        <taxon>Stenosarchaea group</taxon>
        <taxon>Halobacteria</taxon>
        <taxon>Halobacteriales</taxon>
        <taxon>Haloferacaceae</taxon>
        <taxon>Halorarum</taxon>
    </lineage>
</organism>
<dbReference type="Pfam" id="PF00892">
    <property type="entry name" value="EamA"/>
    <property type="match status" value="2"/>
</dbReference>
<feature type="transmembrane region" description="Helical" evidence="5">
    <location>
        <begin position="150"/>
        <end position="170"/>
    </location>
</feature>
<accession>A0A7D5QCL1</accession>
<dbReference type="AlphaFoldDB" id="A0A7D5QCL1"/>
<feature type="transmembrane region" description="Helical" evidence="5">
    <location>
        <begin position="125"/>
        <end position="144"/>
    </location>
</feature>
<gene>
    <name evidence="7" type="ORF">HUG12_07625</name>
</gene>
<dbReference type="InterPro" id="IPR000620">
    <property type="entry name" value="EamA_dom"/>
</dbReference>
<protein>
    <submittedName>
        <fullName evidence="7">EamA family transporter</fullName>
    </submittedName>
</protein>
<dbReference type="KEGG" id="halu:HUG12_07625"/>
<evidence type="ECO:0000313" key="7">
    <source>
        <dbReference type="EMBL" id="QLG61601.1"/>
    </source>
</evidence>
<reference evidence="7 8" key="1">
    <citation type="submission" date="2020-06" db="EMBL/GenBank/DDBJ databases">
        <title>NJ-3-1, isolated from saline soil.</title>
        <authorList>
            <person name="Cui H.L."/>
            <person name="Shi X."/>
        </authorList>
    </citation>
    <scope>NUCLEOTIDE SEQUENCE [LARGE SCALE GENOMIC DNA]</scope>
    <source>
        <strain evidence="7 8">NJ-3-1</strain>
    </source>
</reference>
<keyword evidence="4 5" id="KW-0472">Membrane</keyword>
<feature type="transmembrane region" description="Helical" evidence="5">
    <location>
        <begin position="215"/>
        <end position="235"/>
    </location>
</feature>
<dbReference type="EMBL" id="CP058579">
    <property type="protein sequence ID" value="QLG61601.1"/>
    <property type="molecule type" value="Genomic_DNA"/>
</dbReference>
<feature type="transmembrane region" description="Helical" evidence="5">
    <location>
        <begin position="41"/>
        <end position="60"/>
    </location>
</feature>
<dbReference type="SUPFAM" id="SSF103481">
    <property type="entry name" value="Multidrug resistance efflux transporter EmrE"/>
    <property type="match status" value="2"/>
</dbReference>
<name>A0A7D5QCL1_9EURY</name>
<dbReference type="Proteomes" id="UP000509626">
    <property type="component" value="Chromosome"/>
</dbReference>
<evidence type="ECO:0000256" key="5">
    <source>
        <dbReference type="SAM" id="Phobius"/>
    </source>
</evidence>
<keyword evidence="2 5" id="KW-0812">Transmembrane</keyword>
<evidence type="ECO:0000259" key="6">
    <source>
        <dbReference type="Pfam" id="PF00892"/>
    </source>
</evidence>
<dbReference type="PANTHER" id="PTHR32322">
    <property type="entry name" value="INNER MEMBRANE TRANSPORTER"/>
    <property type="match status" value="1"/>
</dbReference>
<dbReference type="OrthoDB" id="17861at2157"/>
<dbReference type="PANTHER" id="PTHR32322:SF2">
    <property type="entry name" value="EAMA DOMAIN-CONTAINING PROTEIN"/>
    <property type="match status" value="1"/>
</dbReference>
<sequence length="289" mass="29188">MNVGSTRRAIGLGLLVTFLWSSSYVLIDVGLRTLPPLSFAALRYGLAAAMLAVATVLRGQHRSLASASRVEWLRLLALGVLLYGVTQGGQFLALTSLRAAAVSLLLTATPAVVAAVAWPTLGERPTARTGVGVVTLVAGAVLYFDAAPALGAGLLAGLLALAGNAGGAVVGRAANRDRTLPALAVTTVSMTVGALLLAATALATEPIPPLAPPEIGVVAWLAVVNTALAFWLWNVALRTLTAVEASVVNNTMLLQVAALGWLALGQSLSPLDLLALGVVGVGALLAATG</sequence>
<feature type="transmembrane region" description="Helical" evidence="5">
    <location>
        <begin position="72"/>
        <end position="93"/>
    </location>
</feature>
<comment type="subcellular location">
    <subcellularLocation>
        <location evidence="1">Membrane</location>
        <topology evidence="1">Multi-pass membrane protein</topology>
    </subcellularLocation>
</comment>
<evidence type="ECO:0000256" key="3">
    <source>
        <dbReference type="ARBA" id="ARBA00022989"/>
    </source>
</evidence>
<feature type="transmembrane region" description="Helical" evidence="5">
    <location>
        <begin position="99"/>
        <end position="118"/>
    </location>
</feature>
<evidence type="ECO:0000256" key="1">
    <source>
        <dbReference type="ARBA" id="ARBA00004141"/>
    </source>
</evidence>
<proteinExistence type="predicted"/>
<feature type="domain" description="EamA" evidence="6">
    <location>
        <begin position="153"/>
        <end position="286"/>
    </location>
</feature>
<evidence type="ECO:0000313" key="8">
    <source>
        <dbReference type="Proteomes" id="UP000509626"/>
    </source>
</evidence>
<dbReference type="InterPro" id="IPR037185">
    <property type="entry name" value="EmrE-like"/>
</dbReference>
<dbReference type="InterPro" id="IPR050638">
    <property type="entry name" value="AA-Vitamin_Transporters"/>
</dbReference>
<dbReference type="GeneID" id="56037318"/>
<feature type="domain" description="EamA" evidence="6">
    <location>
        <begin position="9"/>
        <end position="143"/>
    </location>
</feature>
<evidence type="ECO:0000256" key="2">
    <source>
        <dbReference type="ARBA" id="ARBA00022692"/>
    </source>
</evidence>
<evidence type="ECO:0000256" key="4">
    <source>
        <dbReference type="ARBA" id="ARBA00023136"/>
    </source>
</evidence>
<feature type="transmembrane region" description="Helical" evidence="5">
    <location>
        <begin position="182"/>
        <end position="203"/>
    </location>
</feature>